<accession>A0A0F9CAR9</accession>
<feature type="transmembrane region" description="Helical" evidence="1">
    <location>
        <begin position="121"/>
        <end position="139"/>
    </location>
</feature>
<evidence type="ECO:0000256" key="1">
    <source>
        <dbReference type="SAM" id="Phobius"/>
    </source>
</evidence>
<proteinExistence type="predicted"/>
<feature type="transmembrane region" description="Helical" evidence="1">
    <location>
        <begin position="89"/>
        <end position="109"/>
    </location>
</feature>
<name>A0A0F9CAR9_9ZZZZ</name>
<dbReference type="EMBL" id="LAZR01034126">
    <property type="protein sequence ID" value="KKL46184.1"/>
    <property type="molecule type" value="Genomic_DNA"/>
</dbReference>
<sequence>MIEEPLIFLGILICSLVISNIALKESYSGPFYHFAIRLAFVGVVVHECCHYVMSLAVGIIPRNIEISWRDEKTHGLNPHGSVQSRPRSFLQAFVICLAPLYISTWLIFLSINVMLGSQFDVLLRILAGFFAISLLFGAAPSNRDFNNIPKAFGDDPLHSLYQIVLIGLSALILWGILVSTKVVFFLDVFYYLSIAGIYLILKFSFIAIDKIFDKIASKDYTKHRKTKF</sequence>
<keyword evidence="1" id="KW-0472">Membrane</keyword>
<evidence type="ECO:0000313" key="2">
    <source>
        <dbReference type="EMBL" id="KKL46184.1"/>
    </source>
</evidence>
<comment type="caution">
    <text evidence="2">The sequence shown here is derived from an EMBL/GenBank/DDBJ whole genome shotgun (WGS) entry which is preliminary data.</text>
</comment>
<feature type="transmembrane region" description="Helical" evidence="1">
    <location>
        <begin position="35"/>
        <end position="60"/>
    </location>
</feature>
<feature type="transmembrane region" description="Helical" evidence="1">
    <location>
        <begin position="189"/>
        <end position="208"/>
    </location>
</feature>
<dbReference type="AlphaFoldDB" id="A0A0F9CAR9"/>
<feature type="transmembrane region" description="Helical" evidence="1">
    <location>
        <begin position="159"/>
        <end position="177"/>
    </location>
</feature>
<reference evidence="2" key="1">
    <citation type="journal article" date="2015" name="Nature">
        <title>Complex archaea that bridge the gap between prokaryotes and eukaryotes.</title>
        <authorList>
            <person name="Spang A."/>
            <person name="Saw J.H."/>
            <person name="Jorgensen S.L."/>
            <person name="Zaremba-Niedzwiedzka K."/>
            <person name="Martijn J."/>
            <person name="Lind A.E."/>
            <person name="van Eijk R."/>
            <person name="Schleper C."/>
            <person name="Guy L."/>
            <person name="Ettema T.J."/>
        </authorList>
    </citation>
    <scope>NUCLEOTIDE SEQUENCE</scope>
</reference>
<organism evidence="2">
    <name type="scientific">marine sediment metagenome</name>
    <dbReference type="NCBI Taxonomy" id="412755"/>
    <lineage>
        <taxon>unclassified sequences</taxon>
        <taxon>metagenomes</taxon>
        <taxon>ecological metagenomes</taxon>
    </lineage>
</organism>
<keyword evidence="1" id="KW-1133">Transmembrane helix</keyword>
<keyword evidence="1" id="KW-0812">Transmembrane</keyword>
<protein>
    <submittedName>
        <fullName evidence="2">Uncharacterized protein</fullName>
    </submittedName>
</protein>
<feature type="transmembrane region" description="Helical" evidence="1">
    <location>
        <begin position="6"/>
        <end position="23"/>
    </location>
</feature>
<gene>
    <name evidence="2" type="ORF">LCGC14_2348090</name>
</gene>